<dbReference type="InterPro" id="IPR008567">
    <property type="entry name" value="BKACE"/>
</dbReference>
<evidence type="ECO:0000313" key="2">
    <source>
        <dbReference type="Proteomes" id="UP000798808"/>
    </source>
</evidence>
<dbReference type="EMBL" id="SMLW01000455">
    <property type="protein sequence ID" value="MTI24804.1"/>
    <property type="molecule type" value="Genomic_DNA"/>
</dbReference>
<accession>A0ABW9RL40</accession>
<evidence type="ECO:0000313" key="1">
    <source>
        <dbReference type="EMBL" id="MTI24804.1"/>
    </source>
</evidence>
<dbReference type="Gene3D" id="3.20.20.70">
    <property type="entry name" value="Aldolase class I"/>
    <property type="match status" value="1"/>
</dbReference>
<name>A0ABW9RL40_9BACT</name>
<dbReference type="Proteomes" id="UP000798808">
    <property type="component" value="Unassembled WGS sequence"/>
</dbReference>
<proteinExistence type="predicted"/>
<keyword evidence="2" id="KW-1185">Reference proteome</keyword>
<dbReference type="PANTHER" id="PTHR37418:SF1">
    <property type="entry name" value="3-KETO-5-AMINOHEXANOATE CLEAVAGE PROTEIN"/>
    <property type="match status" value="1"/>
</dbReference>
<dbReference type="Pfam" id="PF05853">
    <property type="entry name" value="BKACE"/>
    <property type="match status" value="1"/>
</dbReference>
<organism evidence="1 2">
    <name type="scientific">Fulvivirga kasyanovii</name>
    <dbReference type="NCBI Taxonomy" id="396812"/>
    <lineage>
        <taxon>Bacteria</taxon>
        <taxon>Pseudomonadati</taxon>
        <taxon>Bacteroidota</taxon>
        <taxon>Cytophagia</taxon>
        <taxon>Cytophagales</taxon>
        <taxon>Fulvivirgaceae</taxon>
        <taxon>Fulvivirga</taxon>
    </lineage>
</organism>
<dbReference type="InterPro" id="IPR013785">
    <property type="entry name" value="Aldolase_TIM"/>
</dbReference>
<gene>
    <name evidence="1" type="ORF">E1163_07620</name>
</gene>
<dbReference type="RefSeq" id="WP_155170845.1">
    <property type="nucleotide sequence ID" value="NZ_BAAAFL010000012.1"/>
</dbReference>
<protein>
    <recommendedName>
        <fullName evidence="3">3-keto-5-aminohexanoate cleavage protein</fullName>
    </recommendedName>
</protein>
<dbReference type="PANTHER" id="PTHR37418">
    <property type="entry name" value="3-KETO-5-AMINOHEXANOATE CLEAVAGE ENZYME-RELATED"/>
    <property type="match status" value="1"/>
</dbReference>
<reference evidence="1 2" key="1">
    <citation type="submission" date="2019-02" db="EMBL/GenBank/DDBJ databases">
        <authorList>
            <person name="Goldberg S.R."/>
            <person name="Haltli B.A."/>
            <person name="Correa H."/>
            <person name="Russell K.G."/>
        </authorList>
    </citation>
    <scope>NUCLEOTIDE SEQUENCE [LARGE SCALE GENOMIC DNA]</scope>
    <source>
        <strain evidence="1 2">JCM 16186</strain>
    </source>
</reference>
<evidence type="ECO:0008006" key="3">
    <source>
        <dbReference type="Google" id="ProtNLM"/>
    </source>
</evidence>
<comment type="caution">
    <text evidence="1">The sequence shown here is derived from an EMBL/GenBank/DDBJ whole genome shotgun (WGS) entry which is preliminary data.</text>
</comment>
<sequence length="244" mass="26714">MALHIQAALNGSRSKSDHTNVPVTIQELTQDAAEVVKAGAGSIHLHPRDTLGKETLHPEIVAETLLKLRTKVKVPIGISTGEWIEGPKTPDMIRNWTVLPDFASVNIHEENAVEIISLLRNKGIGVEAGVWTLESAHKLIKMGITDSLRVLIEPMESRVVEAIDNARSIWAELKKNKISTPLLLHGQNETTWKVLTFARAMGLSSRMGFEDTLWLPGGKQAGSNRELVEAALDQVAFLGGDPKF</sequence>